<evidence type="ECO:0000256" key="13">
    <source>
        <dbReference type="ARBA" id="ARBA00023002"/>
    </source>
</evidence>
<evidence type="ECO:0000313" key="22">
    <source>
        <dbReference type="EMBL" id="KAJ6671466.1"/>
    </source>
</evidence>
<evidence type="ECO:0000256" key="18">
    <source>
        <dbReference type="ARBA" id="ARBA00049513"/>
    </source>
</evidence>
<reference evidence="22" key="2">
    <citation type="journal article" date="2023" name="Int. J. Mol. Sci.">
        <title>De Novo Assembly and Annotation of 11 Diverse Shrub Willow (Salix) Genomes Reveals Novel Gene Organization in Sex-Linked Regions.</title>
        <authorList>
            <person name="Hyden B."/>
            <person name="Feng K."/>
            <person name="Yates T.B."/>
            <person name="Jawdy S."/>
            <person name="Cereghino C."/>
            <person name="Smart L.B."/>
            <person name="Muchero W."/>
        </authorList>
    </citation>
    <scope>NUCLEOTIDE SEQUENCE [LARGE SCALE GENOMIC DNA]</scope>
    <source>
        <tissue evidence="22">Shoot tip</tissue>
    </source>
</reference>
<evidence type="ECO:0000256" key="4">
    <source>
        <dbReference type="ARBA" id="ARBA00022630"/>
    </source>
</evidence>
<keyword evidence="10 19" id="KW-0863">Zinc-finger</keyword>
<keyword evidence="8 19" id="KW-0479">Metal-binding</keyword>
<keyword evidence="11 19" id="KW-0862">Zinc</keyword>
<name>A0A9Q0NKH0_SALVM</name>
<feature type="compositionally biased region" description="Polar residues" evidence="20">
    <location>
        <begin position="8"/>
        <end position="26"/>
    </location>
</feature>
<evidence type="ECO:0000256" key="3">
    <source>
        <dbReference type="ARBA" id="ARBA00012376"/>
    </source>
</evidence>
<dbReference type="Pfam" id="PF25585">
    <property type="entry name" value="zf-CCCH_DUS3L"/>
    <property type="match status" value="1"/>
</dbReference>
<proteinExistence type="inferred from homology"/>
<dbReference type="GO" id="GO:0006397">
    <property type="term" value="P:mRNA processing"/>
    <property type="evidence" value="ECO:0007669"/>
    <property type="project" value="UniProtKB-KW"/>
</dbReference>
<evidence type="ECO:0000256" key="14">
    <source>
        <dbReference type="ARBA" id="ARBA00023027"/>
    </source>
</evidence>
<dbReference type="EMBL" id="JAPFFL010000019">
    <property type="protein sequence ID" value="KAJ6671466.1"/>
    <property type="molecule type" value="Genomic_DNA"/>
</dbReference>
<evidence type="ECO:0000256" key="10">
    <source>
        <dbReference type="ARBA" id="ARBA00022771"/>
    </source>
</evidence>
<evidence type="ECO:0000256" key="12">
    <source>
        <dbReference type="ARBA" id="ARBA00022857"/>
    </source>
</evidence>
<feature type="zinc finger region" description="C3H1-type" evidence="19">
    <location>
        <begin position="95"/>
        <end position="126"/>
    </location>
</feature>
<feature type="region of interest" description="Disordered" evidence="20">
    <location>
        <begin position="1"/>
        <end position="97"/>
    </location>
</feature>
<evidence type="ECO:0000256" key="7">
    <source>
        <dbReference type="ARBA" id="ARBA00022694"/>
    </source>
</evidence>
<comment type="catalytic activity">
    <reaction evidence="15">
        <text>5,6-dihydrouridine(47) in tRNA + NAD(+) = uridine(47) in tRNA + NADH + H(+)</text>
        <dbReference type="Rhea" id="RHEA:53364"/>
        <dbReference type="Rhea" id="RHEA-COMP:13539"/>
        <dbReference type="Rhea" id="RHEA-COMP:13540"/>
        <dbReference type="ChEBI" id="CHEBI:15378"/>
        <dbReference type="ChEBI" id="CHEBI:57540"/>
        <dbReference type="ChEBI" id="CHEBI:57945"/>
        <dbReference type="ChEBI" id="CHEBI:65315"/>
        <dbReference type="ChEBI" id="CHEBI:74443"/>
        <dbReference type="EC" id="1.3.1.89"/>
    </reaction>
    <physiologicalReaction direction="right-to-left" evidence="15">
        <dbReference type="Rhea" id="RHEA:53366"/>
    </physiologicalReaction>
</comment>
<evidence type="ECO:0000256" key="1">
    <source>
        <dbReference type="ARBA" id="ARBA00001917"/>
    </source>
</evidence>
<dbReference type="GO" id="GO:0008270">
    <property type="term" value="F:zinc ion binding"/>
    <property type="evidence" value="ECO:0007669"/>
    <property type="project" value="UniProtKB-KW"/>
</dbReference>
<evidence type="ECO:0000256" key="19">
    <source>
        <dbReference type="PROSITE-ProRule" id="PRU00723"/>
    </source>
</evidence>
<evidence type="ECO:0000256" key="17">
    <source>
        <dbReference type="ARBA" id="ARBA00049447"/>
    </source>
</evidence>
<evidence type="ECO:0000256" key="16">
    <source>
        <dbReference type="ARBA" id="ARBA00048342"/>
    </source>
</evidence>
<evidence type="ECO:0000256" key="5">
    <source>
        <dbReference type="ARBA" id="ARBA00022643"/>
    </source>
</evidence>
<keyword evidence="7" id="KW-0819">tRNA processing</keyword>
<comment type="similarity">
    <text evidence="2">Belongs to the Dus family. Dus3 subfamily.</text>
</comment>
<evidence type="ECO:0000256" key="11">
    <source>
        <dbReference type="ARBA" id="ARBA00022833"/>
    </source>
</evidence>
<keyword evidence="12" id="KW-0521">NADP</keyword>
<feature type="compositionally biased region" description="Low complexity" evidence="20">
    <location>
        <begin position="62"/>
        <end position="74"/>
    </location>
</feature>
<feature type="domain" description="C3H1-type" evidence="21">
    <location>
        <begin position="95"/>
        <end position="126"/>
    </location>
</feature>
<evidence type="ECO:0000256" key="15">
    <source>
        <dbReference type="ARBA" id="ARBA00048266"/>
    </source>
</evidence>
<protein>
    <recommendedName>
        <fullName evidence="3">tRNA-dihydrouridine(47) synthase [NAD(P)(+)]</fullName>
        <ecNumber evidence="3">1.3.1.89</ecNumber>
    </recommendedName>
</protein>
<evidence type="ECO:0000313" key="23">
    <source>
        <dbReference type="Proteomes" id="UP001151529"/>
    </source>
</evidence>
<dbReference type="GO" id="GO:0102265">
    <property type="term" value="F:tRNA-dihydrouridine47 synthase activity"/>
    <property type="evidence" value="ECO:0007669"/>
    <property type="project" value="UniProtKB-EC"/>
</dbReference>
<reference evidence="22" key="1">
    <citation type="submission" date="2022-11" db="EMBL/GenBank/DDBJ databases">
        <authorList>
            <person name="Hyden B.L."/>
            <person name="Feng K."/>
            <person name="Yates T."/>
            <person name="Jawdy S."/>
            <person name="Smart L.B."/>
            <person name="Muchero W."/>
        </authorList>
    </citation>
    <scope>NUCLEOTIDE SEQUENCE</scope>
    <source>
        <tissue evidence="22">Shoot tip</tissue>
    </source>
</reference>
<keyword evidence="23" id="KW-1185">Reference proteome</keyword>
<gene>
    <name evidence="22" type="ORF">OIU85_015228</name>
</gene>
<dbReference type="AlphaFoldDB" id="A0A9Q0NKH0"/>
<dbReference type="FunFam" id="4.10.1000.10:FF:000029">
    <property type="entry name" value="tRNA-dihydrouridine(47) synthase [NAD(P)(+)]"/>
    <property type="match status" value="1"/>
</dbReference>
<feature type="compositionally biased region" description="Polar residues" evidence="20">
    <location>
        <begin position="48"/>
        <end position="61"/>
    </location>
</feature>
<evidence type="ECO:0000256" key="9">
    <source>
        <dbReference type="ARBA" id="ARBA00022737"/>
    </source>
</evidence>
<dbReference type="InterPro" id="IPR000571">
    <property type="entry name" value="Znf_CCCH"/>
</dbReference>
<evidence type="ECO:0000256" key="2">
    <source>
        <dbReference type="ARBA" id="ARBA00005451"/>
    </source>
</evidence>
<evidence type="ECO:0000256" key="20">
    <source>
        <dbReference type="SAM" id="MobiDB-lite"/>
    </source>
</evidence>
<keyword evidence="14" id="KW-0520">NAD</keyword>
<evidence type="ECO:0000256" key="8">
    <source>
        <dbReference type="ARBA" id="ARBA00022723"/>
    </source>
</evidence>
<keyword evidence="13" id="KW-0560">Oxidoreductase</keyword>
<dbReference type="PROSITE" id="PS50103">
    <property type="entry name" value="ZF_C3H1"/>
    <property type="match status" value="1"/>
</dbReference>
<accession>A0A9Q0NKH0</accession>
<comment type="catalytic activity">
    <reaction evidence="16">
        <text>a 5,6-dihydrouridine in mRNA + NAD(+) = a uridine in mRNA + NADH + H(+)</text>
        <dbReference type="Rhea" id="RHEA:69851"/>
        <dbReference type="Rhea" id="RHEA-COMP:14658"/>
        <dbReference type="Rhea" id="RHEA-COMP:17789"/>
        <dbReference type="ChEBI" id="CHEBI:15378"/>
        <dbReference type="ChEBI" id="CHEBI:57540"/>
        <dbReference type="ChEBI" id="CHEBI:57945"/>
        <dbReference type="ChEBI" id="CHEBI:65315"/>
        <dbReference type="ChEBI" id="CHEBI:74443"/>
    </reaction>
    <physiologicalReaction direction="right-to-left" evidence="16">
        <dbReference type="Rhea" id="RHEA:69853"/>
    </physiologicalReaction>
</comment>
<comment type="cofactor">
    <cofactor evidence="1">
        <name>FMN</name>
        <dbReference type="ChEBI" id="CHEBI:58210"/>
    </cofactor>
</comment>
<dbReference type="Proteomes" id="UP001151529">
    <property type="component" value="Chromosome 9"/>
</dbReference>
<dbReference type="PANTHER" id="PTHR45846:SF1">
    <property type="entry name" value="TRNA-DIHYDROURIDINE(47) SYNTHASE [NAD(P)(+)]-LIKE"/>
    <property type="match status" value="1"/>
</dbReference>
<sequence length="365" mass="39577">MAEPPAELTSQNSNPTPEQQKPTATPEQLVAKSIAPVKPQFLRPPPSRTSQNDTASSTVSDSNNISKSNTNTTSVVAKEKKSKRQLKRERQQEKKSAVSLCPELAKTGNVDSCPYKNNCRFNHDLEAFKAQKPEDLEGECPFVDGEGSCCPYGLACRFYGTHKGNDGVRNGKKQLSEINGLTKDVQKLLWKNKMKFLKADSVLKSLGLLGPGKSKVKKVDEEEVEKVVDANDSHGTNENGCGDGGNESAGKLDCTAEELAGDDVDGALTDEVRPQKKAKAAVEGNGCSGEEVNGSGIPEKDIEINCPLETEPELVTDKLEVIADSVETDGSLKLHPREKKLIDFRGKVVPCSFDHCWKSSFSKSL</sequence>
<comment type="catalytic activity">
    <reaction evidence="18">
        <text>5,6-dihydrouridine(47) in tRNA + NADP(+) = uridine(47) in tRNA + NADPH + H(+)</text>
        <dbReference type="Rhea" id="RHEA:53360"/>
        <dbReference type="Rhea" id="RHEA-COMP:13539"/>
        <dbReference type="Rhea" id="RHEA-COMP:13540"/>
        <dbReference type="ChEBI" id="CHEBI:15378"/>
        <dbReference type="ChEBI" id="CHEBI:57783"/>
        <dbReference type="ChEBI" id="CHEBI:58349"/>
        <dbReference type="ChEBI" id="CHEBI:65315"/>
        <dbReference type="ChEBI" id="CHEBI:74443"/>
        <dbReference type="EC" id="1.3.1.89"/>
    </reaction>
    <physiologicalReaction direction="right-to-left" evidence="18">
        <dbReference type="Rhea" id="RHEA:53362"/>
    </physiologicalReaction>
</comment>
<dbReference type="PANTHER" id="PTHR45846">
    <property type="entry name" value="TRNA-DIHYDROURIDINE(47) SYNTHASE [NAD(P)(+)]-LIKE"/>
    <property type="match status" value="1"/>
</dbReference>
<comment type="catalytic activity">
    <reaction evidence="17">
        <text>a 5,6-dihydrouridine in mRNA + NADP(+) = a uridine in mRNA + NADPH + H(+)</text>
        <dbReference type="Rhea" id="RHEA:69855"/>
        <dbReference type="Rhea" id="RHEA-COMP:14658"/>
        <dbReference type="Rhea" id="RHEA-COMP:17789"/>
        <dbReference type="ChEBI" id="CHEBI:15378"/>
        <dbReference type="ChEBI" id="CHEBI:57783"/>
        <dbReference type="ChEBI" id="CHEBI:58349"/>
        <dbReference type="ChEBI" id="CHEBI:65315"/>
        <dbReference type="ChEBI" id="CHEBI:74443"/>
    </reaction>
    <physiologicalReaction direction="right-to-left" evidence="17">
        <dbReference type="Rhea" id="RHEA:69857"/>
    </physiologicalReaction>
</comment>
<keyword evidence="6" id="KW-0507">mRNA processing</keyword>
<keyword evidence="4" id="KW-0285">Flavoprotein</keyword>
<organism evidence="22 23">
    <name type="scientific">Salix viminalis</name>
    <name type="common">Common osier</name>
    <name type="synonym">Basket willow</name>
    <dbReference type="NCBI Taxonomy" id="40686"/>
    <lineage>
        <taxon>Eukaryota</taxon>
        <taxon>Viridiplantae</taxon>
        <taxon>Streptophyta</taxon>
        <taxon>Embryophyta</taxon>
        <taxon>Tracheophyta</taxon>
        <taxon>Spermatophyta</taxon>
        <taxon>Magnoliopsida</taxon>
        <taxon>eudicotyledons</taxon>
        <taxon>Gunneridae</taxon>
        <taxon>Pentapetalae</taxon>
        <taxon>rosids</taxon>
        <taxon>fabids</taxon>
        <taxon>Malpighiales</taxon>
        <taxon>Salicaceae</taxon>
        <taxon>Saliceae</taxon>
        <taxon>Salix</taxon>
    </lineage>
</organism>
<dbReference type="OrthoDB" id="1732374at2759"/>
<keyword evidence="9" id="KW-0677">Repeat</keyword>
<dbReference type="EC" id="1.3.1.89" evidence="3"/>
<evidence type="ECO:0000259" key="21">
    <source>
        <dbReference type="PROSITE" id="PS50103"/>
    </source>
</evidence>
<keyword evidence="5" id="KW-0288">FMN</keyword>
<evidence type="ECO:0000256" key="6">
    <source>
        <dbReference type="ARBA" id="ARBA00022664"/>
    </source>
</evidence>
<comment type="caution">
    <text evidence="22">The sequence shown here is derived from an EMBL/GenBank/DDBJ whole genome shotgun (WGS) entry which is preliminary data.</text>
</comment>
<dbReference type="GO" id="GO:0003723">
    <property type="term" value="F:RNA binding"/>
    <property type="evidence" value="ECO:0007669"/>
    <property type="project" value="TreeGrafter"/>
</dbReference>